<dbReference type="InterPro" id="IPR028098">
    <property type="entry name" value="Glyco_trans_4-like_N"/>
</dbReference>
<evidence type="ECO:0000313" key="4">
    <source>
        <dbReference type="EMBL" id="EME37184.1"/>
    </source>
</evidence>
<dbReference type="Proteomes" id="UP000009877">
    <property type="component" value="Unassembled WGS sequence"/>
</dbReference>
<sequence length="332" mass="36424">MDAVEPLAGWDGFELVAPPELDAAGPGTWIPHPLLEAQRLAEDADRVDVLHVHFGFEHRTPQQMRELVEQCRASGIRLVLTVHDLSHPHLRTAQEQREHLERLAVLIEAAETVITLTGSAAEEIRRRFGRRAEVIAHPCVVAPQRARRLQEQVRERGGPSLGVAVFLKDLRASTVRELSWHRDLAEGLRGVGARLTVFLDERAADTELGRGLSGIQGLELVVHRRMDDERLFTQVAECAVVVLPYLRGTHSGWLEMCRDLGVVVVAPDCGHFADQADQPGAVLSCRTGDGRDAARAAAQALGVAPLPWAGDRAAQAERIALRHRELLAEAGS</sequence>
<keyword evidence="2" id="KW-0808">Transferase</keyword>
<dbReference type="EMBL" id="ANHZ02000005">
    <property type="protein sequence ID" value="EME37184.1"/>
    <property type="molecule type" value="Genomic_DNA"/>
</dbReference>
<feature type="domain" description="Glycosyltransferase subfamily 4-like N-terminal" evidence="3">
    <location>
        <begin position="29"/>
        <end position="136"/>
    </location>
</feature>
<comment type="caution">
    <text evidence="4">The sequence shown here is derived from an EMBL/GenBank/DDBJ whole genome shotgun (WGS) entry which is preliminary data.</text>
</comment>
<protein>
    <recommendedName>
        <fullName evidence="3">Glycosyltransferase subfamily 4-like N-terminal domain-containing protein</fullName>
    </recommendedName>
</protein>
<reference evidence="4 5" key="1">
    <citation type="journal article" date="2014" name="Genome Announc.">
        <title>Draft Genome Sequence of Kocuria palustris PEL.</title>
        <authorList>
            <person name="Sharma G."/>
            <person name="Khatri I."/>
            <person name="Subramanian S."/>
        </authorList>
    </citation>
    <scope>NUCLEOTIDE SEQUENCE [LARGE SCALE GENOMIC DNA]</scope>
    <source>
        <strain evidence="4 5">PEL</strain>
    </source>
</reference>
<dbReference type="GO" id="GO:0016757">
    <property type="term" value="F:glycosyltransferase activity"/>
    <property type="evidence" value="ECO:0007669"/>
    <property type="project" value="UniProtKB-KW"/>
</dbReference>
<name>M2YF14_9MICC</name>
<gene>
    <name evidence="4" type="ORF">C884_02098</name>
</gene>
<keyword evidence="5" id="KW-1185">Reference proteome</keyword>
<evidence type="ECO:0000313" key="5">
    <source>
        <dbReference type="Proteomes" id="UP000009877"/>
    </source>
</evidence>
<proteinExistence type="predicted"/>
<organism evidence="4 5">
    <name type="scientific">Kocuria palustris PEL</name>
    <dbReference type="NCBI Taxonomy" id="1236550"/>
    <lineage>
        <taxon>Bacteria</taxon>
        <taxon>Bacillati</taxon>
        <taxon>Actinomycetota</taxon>
        <taxon>Actinomycetes</taxon>
        <taxon>Micrococcales</taxon>
        <taxon>Micrococcaceae</taxon>
        <taxon>Kocuria</taxon>
    </lineage>
</organism>
<evidence type="ECO:0000259" key="3">
    <source>
        <dbReference type="Pfam" id="PF13439"/>
    </source>
</evidence>
<dbReference type="Gene3D" id="3.40.50.2000">
    <property type="entry name" value="Glycogen Phosphorylase B"/>
    <property type="match status" value="1"/>
</dbReference>
<dbReference type="AlphaFoldDB" id="M2YF14"/>
<keyword evidence="1" id="KW-0328">Glycosyltransferase</keyword>
<dbReference type="Pfam" id="PF13439">
    <property type="entry name" value="Glyco_transf_4"/>
    <property type="match status" value="1"/>
</dbReference>
<dbReference type="RefSeq" id="WP_006214111.1">
    <property type="nucleotide sequence ID" value="NZ_ANHZ02000005.1"/>
</dbReference>
<evidence type="ECO:0000256" key="1">
    <source>
        <dbReference type="ARBA" id="ARBA00022676"/>
    </source>
</evidence>
<evidence type="ECO:0000256" key="2">
    <source>
        <dbReference type="ARBA" id="ARBA00022679"/>
    </source>
</evidence>
<dbReference type="STRING" id="71999.KPaMU14_11660"/>
<accession>M2YF14</accession>
<dbReference type="SUPFAM" id="SSF53756">
    <property type="entry name" value="UDP-Glycosyltransferase/glycogen phosphorylase"/>
    <property type="match status" value="1"/>
</dbReference>